<dbReference type="Gene3D" id="3.30.300.30">
    <property type="match status" value="1"/>
</dbReference>
<feature type="domain" description="AMP-dependent synthetase/ligase" evidence="1">
    <location>
        <begin position="7"/>
        <end position="330"/>
    </location>
</feature>
<dbReference type="PROSITE" id="PS00455">
    <property type="entry name" value="AMP_BINDING"/>
    <property type="match status" value="1"/>
</dbReference>
<dbReference type="Proteomes" id="UP001553715">
    <property type="component" value="Unassembled WGS sequence"/>
</dbReference>
<evidence type="ECO:0000259" key="1">
    <source>
        <dbReference type="Pfam" id="PF00501"/>
    </source>
</evidence>
<sequence>MSTAQRRLLAVGVTHGDRVAIFMRNRSEFIELYLACFRIGAVAVPLNHRFQADEVAFACNHCGAKLLLTDGPLYSRVQDVKAEIPTLESIYLYGDVPADAGNTWDQVDGDASSGSEWPPIDDDDPAMILYTSGSTGKPKGVVHTHRSILDTAVGRAATQQLTADDVSLAATAICHGGGSIGVTFPTLYAGGSVVILEESEPDLFLEAVTRHRPTRTLLLPAQLLDAVASPRAEGVDFASLREVQCGGDQISPDLYAQFAKIEDLELNQAYGMTECEGCCMNPPFGIIKRGSIGQARQGIEIRLVHDGREVPDGEVGEFLIRSTSVMAGYWDDPENTQAVFVDGWLRTGDLGRRDEDGYYYFEGRIKEVIIKGGSNISPGEVEDVLNAHPDVELSGVVGTPDPRLGALVHAFVQPTPAAPAPSEHELVAYASERLAAYKVPDRWTFVSDLPRNDVGKIDRKALHARAAELDAPASS</sequence>
<dbReference type="Pfam" id="PF00501">
    <property type="entry name" value="AMP-binding"/>
    <property type="match status" value="1"/>
</dbReference>
<proteinExistence type="predicted"/>
<evidence type="ECO:0000259" key="2">
    <source>
        <dbReference type="Pfam" id="PF13193"/>
    </source>
</evidence>
<dbReference type="PANTHER" id="PTHR43767:SF1">
    <property type="entry name" value="NONRIBOSOMAL PEPTIDE SYNTHASE PES1 (EUROFUNG)-RELATED"/>
    <property type="match status" value="1"/>
</dbReference>
<evidence type="ECO:0000313" key="3">
    <source>
        <dbReference type="EMBL" id="MEW1974465.1"/>
    </source>
</evidence>
<dbReference type="PRINTS" id="PR00154">
    <property type="entry name" value="AMPBINDING"/>
</dbReference>
<dbReference type="PANTHER" id="PTHR43767">
    <property type="entry name" value="LONG-CHAIN-FATTY-ACID--COA LIGASE"/>
    <property type="match status" value="1"/>
</dbReference>
<keyword evidence="4" id="KW-1185">Reference proteome</keyword>
<dbReference type="InterPro" id="IPR020845">
    <property type="entry name" value="AMP-binding_CS"/>
</dbReference>
<protein>
    <submittedName>
        <fullName evidence="3">AMP-binding protein</fullName>
    </submittedName>
</protein>
<dbReference type="InterPro" id="IPR045851">
    <property type="entry name" value="AMP-bd_C_sf"/>
</dbReference>
<dbReference type="RefSeq" id="WP_366232641.1">
    <property type="nucleotide sequence ID" value="NZ_JBFBMH010000005.1"/>
</dbReference>
<dbReference type="Gene3D" id="3.40.50.12780">
    <property type="entry name" value="N-terminal domain of ligase-like"/>
    <property type="match status" value="1"/>
</dbReference>
<feature type="domain" description="AMP-binding enzyme C-terminal" evidence="2">
    <location>
        <begin position="380"/>
        <end position="456"/>
    </location>
</feature>
<accession>A0ABV3LGD3</accession>
<dbReference type="SUPFAM" id="SSF56801">
    <property type="entry name" value="Acetyl-CoA synthetase-like"/>
    <property type="match status" value="1"/>
</dbReference>
<comment type="caution">
    <text evidence="3">The sequence shown here is derived from an EMBL/GenBank/DDBJ whole genome shotgun (WGS) entry which is preliminary data.</text>
</comment>
<dbReference type="InterPro" id="IPR020459">
    <property type="entry name" value="AMP-binding"/>
</dbReference>
<organism evidence="3 4">
    <name type="scientific">Microbacterium profundi</name>
    <dbReference type="NCBI Taxonomy" id="450380"/>
    <lineage>
        <taxon>Bacteria</taxon>
        <taxon>Bacillati</taxon>
        <taxon>Actinomycetota</taxon>
        <taxon>Actinomycetes</taxon>
        <taxon>Micrococcales</taxon>
        <taxon>Microbacteriaceae</taxon>
        <taxon>Microbacterium</taxon>
    </lineage>
</organism>
<dbReference type="InterPro" id="IPR025110">
    <property type="entry name" value="AMP-bd_C"/>
</dbReference>
<dbReference type="Pfam" id="PF13193">
    <property type="entry name" value="AMP-binding_C"/>
    <property type="match status" value="1"/>
</dbReference>
<gene>
    <name evidence="3" type="ORF">AB0301_05185</name>
</gene>
<evidence type="ECO:0000313" key="4">
    <source>
        <dbReference type="Proteomes" id="UP001553715"/>
    </source>
</evidence>
<dbReference type="InterPro" id="IPR050237">
    <property type="entry name" value="ATP-dep_AMP-bd_enzyme"/>
</dbReference>
<dbReference type="EMBL" id="JBFBMH010000005">
    <property type="protein sequence ID" value="MEW1974465.1"/>
    <property type="molecule type" value="Genomic_DNA"/>
</dbReference>
<dbReference type="InterPro" id="IPR000873">
    <property type="entry name" value="AMP-dep_synth/lig_dom"/>
</dbReference>
<reference evidence="3 4" key="1">
    <citation type="submission" date="2024-06" db="EMBL/GenBank/DDBJ databases">
        <title>The Natural Products Discovery Center: Release of the First 8490 Sequenced Strains for Exploring Actinobacteria Biosynthetic Diversity.</title>
        <authorList>
            <person name="Kalkreuter E."/>
            <person name="Kautsar S.A."/>
            <person name="Yang D."/>
            <person name="Bader C.D."/>
            <person name="Teijaro C.N."/>
            <person name="Fluegel L."/>
            <person name="Davis C.M."/>
            <person name="Simpson J.R."/>
            <person name="Lauterbach L."/>
            <person name="Steele A.D."/>
            <person name="Gui C."/>
            <person name="Meng S."/>
            <person name="Li G."/>
            <person name="Viehrig K."/>
            <person name="Ye F."/>
            <person name="Su P."/>
            <person name="Kiefer A.F."/>
            <person name="Nichols A."/>
            <person name="Cepeda A.J."/>
            <person name="Yan W."/>
            <person name="Fan B."/>
            <person name="Jiang Y."/>
            <person name="Adhikari A."/>
            <person name="Zheng C.-J."/>
            <person name="Schuster L."/>
            <person name="Cowan T.M."/>
            <person name="Smanski M.J."/>
            <person name="Chevrette M.G."/>
            <person name="De Carvalho L.P.S."/>
            <person name="Shen B."/>
        </authorList>
    </citation>
    <scope>NUCLEOTIDE SEQUENCE [LARGE SCALE GENOMIC DNA]</scope>
    <source>
        <strain evidence="3 4">NPDC077434</strain>
    </source>
</reference>
<dbReference type="InterPro" id="IPR042099">
    <property type="entry name" value="ANL_N_sf"/>
</dbReference>
<name>A0ABV3LGD3_9MICO</name>